<dbReference type="EMBL" id="CP001322">
    <property type="protein sequence ID" value="ACL03255.1"/>
    <property type="molecule type" value="Genomic_DNA"/>
</dbReference>
<dbReference type="GO" id="GO:0000976">
    <property type="term" value="F:transcription cis-regulatory region binding"/>
    <property type="evidence" value="ECO:0007669"/>
    <property type="project" value="TreeGrafter"/>
</dbReference>
<dbReference type="PROSITE" id="PS50977">
    <property type="entry name" value="HTH_TETR_2"/>
    <property type="match status" value="1"/>
</dbReference>
<feature type="DNA-binding region" description="H-T-H motif" evidence="2">
    <location>
        <begin position="38"/>
        <end position="57"/>
    </location>
</feature>
<dbReference type="Pfam" id="PF00440">
    <property type="entry name" value="TetR_N"/>
    <property type="match status" value="1"/>
</dbReference>
<gene>
    <name evidence="4" type="ordered locus">Dalk_1557</name>
</gene>
<name>B8FAF9_DESAL</name>
<dbReference type="InterPro" id="IPR050109">
    <property type="entry name" value="HTH-type_TetR-like_transc_reg"/>
</dbReference>
<dbReference type="SUPFAM" id="SSF48498">
    <property type="entry name" value="Tetracyclin repressor-like, C-terminal domain"/>
    <property type="match status" value="1"/>
</dbReference>
<keyword evidence="1 2" id="KW-0238">DNA-binding</keyword>
<feature type="domain" description="HTH tetR-type" evidence="3">
    <location>
        <begin position="15"/>
        <end position="75"/>
    </location>
</feature>
<dbReference type="InterPro" id="IPR001647">
    <property type="entry name" value="HTH_TetR"/>
</dbReference>
<dbReference type="InterPro" id="IPR036271">
    <property type="entry name" value="Tet_transcr_reg_TetR-rel_C_sf"/>
</dbReference>
<accession>B8FAF9</accession>
<dbReference type="PRINTS" id="PR00455">
    <property type="entry name" value="HTHTETR"/>
</dbReference>
<sequence length="207" mass="22929">MQGKSSKTAQPDKTEQKRAEILAAAMDAFAENGYHATKISDIAQRLGMGHGTFYRYFENKLDIFISVIDLIIGKVASIVESDYPTATNSAEEYHQQIIRLGERIFEVFREDMRFGPILFYEALGVDPALNARMETLLDAIAQATELYFINGVKKGFLRQDLDTLILSKAITGVLVAGVRDVMAASDPEAVTKRWSRTIAGLMINGMG</sequence>
<dbReference type="PANTHER" id="PTHR30055">
    <property type="entry name" value="HTH-TYPE TRANSCRIPTIONAL REGULATOR RUTR"/>
    <property type="match status" value="1"/>
</dbReference>
<dbReference type="Gene3D" id="1.10.357.10">
    <property type="entry name" value="Tetracycline Repressor, domain 2"/>
    <property type="match status" value="1"/>
</dbReference>
<dbReference type="KEGG" id="dal:Dalk_1557"/>
<protein>
    <submittedName>
        <fullName evidence="4">Transcriptional regulator, TetR family</fullName>
    </submittedName>
</protein>
<dbReference type="GO" id="GO:0003700">
    <property type="term" value="F:DNA-binding transcription factor activity"/>
    <property type="evidence" value="ECO:0007669"/>
    <property type="project" value="TreeGrafter"/>
</dbReference>
<dbReference type="PANTHER" id="PTHR30055:SF226">
    <property type="entry name" value="HTH-TYPE TRANSCRIPTIONAL REGULATOR PKSA"/>
    <property type="match status" value="1"/>
</dbReference>
<evidence type="ECO:0000313" key="5">
    <source>
        <dbReference type="Proteomes" id="UP000000739"/>
    </source>
</evidence>
<dbReference type="InterPro" id="IPR009057">
    <property type="entry name" value="Homeodomain-like_sf"/>
</dbReference>
<evidence type="ECO:0000259" key="3">
    <source>
        <dbReference type="PROSITE" id="PS50977"/>
    </source>
</evidence>
<dbReference type="RefSeq" id="WP_012610689.1">
    <property type="nucleotide sequence ID" value="NC_011768.1"/>
</dbReference>
<evidence type="ECO:0000256" key="1">
    <source>
        <dbReference type="ARBA" id="ARBA00023125"/>
    </source>
</evidence>
<organism evidence="4 5">
    <name type="scientific">Desulfatibacillum aliphaticivorans</name>
    <dbReference type="NCBI Taxonomy" id="218208"/>
    <lineage>
        <taxon>Bacteria</taxon>
        <taxon>Pseudomonadati</taxon>
        <taxon>Thermodesulfobacteriota</taxon>
        <taxon>Desulfobacteria</taxon>
        <taxon>Desulfobacterales</taxon>
        <taxon>Desulfatibacillaceae</taxon>
        <taxon>Desulfatibacillum</taxon>
    </lineage>
</organism>
<proteinExistence type="predicted"/>
<evidence type="ECO:0000256" key="2">
    <source>
        <dbReference type="PROSITE-ProRule" id="PRU00335"/>
    </source>
</evidence>
<dbReference type="Gene3D" id="1.10.10.60">
    <property type="entry name" value="Homeodomain-like"/>
    <property type="match status" value="1"/>
</dbReference>
<dbReference type="AlphaFoldDB" id="B8FAF9"/>
<evidence type="ECO:0000313" key="4">
    <source>
        <dbReference type="EMBL" id="ACL03255.1"/>
    </source>
</evidence>
<dbReference type="HOGENOM" id="CLU_069356_12_2_7"/>
<dbReference type="Proteomes" id="UP000000739">
    <property type="component" value="Chromosome"/>
</dbReference>
<dbReference type="eggNOG" id="COG1309">
    <property type="taxonomic scope" value="Bacteria"/>
</dbReference>
<keyword evidence="5" id="KW-1185">Reference proteome</keyword>
<reference evidence="4 5" key="1">
    <citation type="journal article" date="2012" name="Environ. Microbiol.">
        <title>The genome sequence of Desulfatibacillum alkenivorans AK-01: a blueprint for anaerobic alkane oxidation.</title>
        <authorList>
            <person name="Callaghan A.V."/>
            <person name="Morris B.E."/>
            <person name="Pereira I.A."/>
            <person name="McInerney M.J."/>
            <person name="Austin R.N."/>
            <person name="Groves J.T."/>
            <person name="Kukor J.J."/>
            <person name="Suflita J.M."/>
            <person name="Young L.Y."/>
            <person name="Zylstra G.J."/>
            <person name="Wawrik B."/>
        </authorList>
    </citation>
    <scope>NUCLEOTIDE SEQUENCE [LARGE SCALE GENOMIC DNA]</scope>
    <source>
        <strain evidence="4 5">AK-01</strain>
    </source>
</reference>
<dbReference type="SUPFAM" id="SSF46689">
    <property type="entry name" value="Homeodomain-like"/>
    <property type="match status" value="1"/>
</dbReference>